<evidence type="ECO:0000313" key="9">
    <source>
        <dbReference type="EMBL" id="GDY33216.1"/>
    </source>
</evidence>
<dbReference type="InterPro" id="IPR010432">
    <property type="entry name" value="RDD"/>
</dbReference>
<organism evidence="9 10">
    <name type="scientific">Gandjariella thermophila</name>
    <dbReference type="NCBI Taxonomy" id="1931992"/>
    <lineage>
        <taxon>Bacteria</taxon>
        <taxon>Bacillati</taxon>
        <taxon>Actinomycetota</taxon>
        <taxon>Actinomycetes</taxon>
        <taxon>Pseudonocardiales</taxon>
        <taxon>Pseudonocardiaceae</taxon>
        <taxon>Gandjariella</taxon>
    </lineage>
</organism>
<name>A0A4D4JFN5_9PSEU</name>
<dbReference type="Proteomes" id="UP000298860">
    <property type="component" value="Unassembled WGS sequence"/>
</dbReference>
<keyword evidence="3 7" id="KW-0812">Transmembrane</keyword>
<protein>
    <recommendedName>
        <fullName evidence="8">RDD domain-containing protein</fullName>
    </recommendedName>
</protein>
<dbReference type="RefSeq" id="WP_137816181.1">
    <property type="nucleotide sequence ID" value="NZ_BJFL01000036.1"/>
</dbReference>
<feature type="region of interest" description="Disordered" evidence="6">
    <location>
        <begin position="1"/>
        <end position="39"/>
    </location>
</feature>
<keyword evidence="2" id="KW-1003">Cell membrane</keyword>
<dbReference type="AlphaFoldDB" id="A0A4D4JFN5"/>
<keyword evidence="5 7" id="KW-0472">Membrane</keyword>
<feature type="transmembrane region" description="Helical" evidence="7">
    <location>
        <begin position="45"/>
        <end position="64"/>
    </location>
</feature>
<feature type="transmembrane region" description="Helical" evidence="7">
    <location>
        <begin position="114"/>
        <end position="132"/>
    </location>
</feature>
<evidence type="ECO:0000256" key="2">
    <source>
        <dbReference type="ARBA" id="ARBA00022475"/>
    </source>
</evidence>
<evidence type="ECO:0000313" key="10">
    <source>
        <dbReference type="Proteomes" id="UP000298860"/>
    </source>
</evidence>
<evidence type="ECO:0000259" key="8">
    <source>
        <dbReference type="Pfam" id="PF06271"/>
    </source>
</evidence>
<feature type="domain" description="RDD" evidence="8">
    <location>
        <begin position="73"/>
        <end position="142"/>
    </location>
</feature>
<evidence type="ECO:0000256" key="6">
    <source>
        <dbReference type="SAM" id="MobiDB-lite"/>
    </source>
</evidence>
<dbReference type="PANTHER" id="PTHR36115:SF6">
    <property type="entry name" value="PROLINE-RICH ANTIGEN HOMOLOG"/>
    <property type="match status" value="1"/>
</dbReference>
<dbReference type="EMBL" id="BJFL01000036">
    <property type="protein sequence ID" value="GDY33216.1"/>
    <property type="molecule type" value="Genomic_DNA"/>
</dbReference>
<evidence type="ECO:0000256" key="1">
    <source>
        <dbReference type="ARBA" id="ARBA00004651"/>
    </source>
</evidence>
<dbReference type="InterPro" id="IPR016795">
    <property type="entry name" value="UCP021697"/>
</dbReference>
<reference evidence="10" key="1">
    <citation type="submission" date="2019-04" db="EMBL/GenBank/DDBJ databases">
        <title>Draft genome sequence of Pseudonocardiaceae bacterium SL3-2-4.</title>
        <authorList>
            <person name="Ningsih F."/>
            <person name="Yokota A."/>
            <person name="Sakai Y."/>
            <person name="Nanatani K."/>
            <person name="Yabe S."/>
            <person name="Oetari A."/>
            <person name="Sjamsuridzal W."/>
        </authorList>
    </citation>
    <scope>NUCLEOTIDE SEQUENCE [LARGE SCALE GENOMIC DNA]</scope>
    <source>
        <strain evidence="10">SL3-2-4</strain>
    </source>
</reference>
<evidence type="ECO:0000256" key="5">
    <source>
        <dbReference type="ARBA" id="ARBA00023136"/>
    </source>
</evidence>
<proteinExistence type="predicted"/>
<gene>
    <name evidence="9" type="ORF">GTS_48490</name>
</gene>
<dbReference type="Pfam" id="PF06271">
    <property type="entry name" value="RDD"/>
    <property type="match status" value="1"/>
</dbReference>
<dbReference type="PANTHER" id="PTHR36115">
    <property type="entry name" value="PROLINE-RICH ANTIGEN HOMOLOG-RELATED"/>
    <property type="match status" value="1"/>
</dbReference>
<evidence type="ECO:0000256" key="7">
    <source>
        <dbReference type="SAM" id="Phobius"/>
    </source>
</evidence>
<dbReference type="InterPro" id="IPR051791">
    <property type="entry name" value="Pra-immunoreactive"/>
</dbReference>
<keyword evidence="4 7" id="KW-1133">Transmembrane helix</keyword>
<comment type="subcellular location">
    <subcellularLocation>
        <location evidence="1">Cell membrane</location>
        <topology evidence="1">Multi-pass membrane protein</topology>
    </subcellularLocation>
</comment>
<dbReference type="OrthoDB" id="5187110at2"/>
<accession>A0A4D4JFN5</accession>
<comment type="caution">
    <text evidence="9">The sequence shown here is derived from an EMBL/GenBank/DDBJ whole genome shotgun (WGS) entry which is preliminary data.</text>
</comment>
<evidence type="ECO:0000256" key="4">
    <source>
        <dbReference type="ARBA" id="ARBA00022989"/>
    </source>
</evidence>
<evidence type="ECO:0000256" key="3">
    <source>
        <dbReference type="ARBA" id="ARBA00022692"/>
    </source>
</evidence>
<feature type="transmembrane region" description="Helical" evidence="7">
    <location>
        <begin position="71"/>
        <end position="94"/>
    </location>
</feature>
<dbReference type="PIRSF" id="PIRSF021697">
    <property type="entry name" value="UCP021697"/>
    <property type="match status" value="1"/>
</dbReference>
<keyword evidence="10" id="KW-1185">Reference proteome</keyword>
<sequence>MSRWTGSWLSGPPASAGQGGQRWRGERLGLPESGPNSVSPTGRRAVALLIDALLSAGVAGLFTYPELPRNWSLLAWFAITLTGVGVFGFTPGMALLGIRVARLDGASLVGIPRAALRTLLVFLIVPAVIWNADNRGLHDRATGTVVVRTR</sequence>